<feature type="compositionally biased region" description="Basic and acidic residues" evidence="4">
    <location>
        <begin position="709"/>
        <end position="720"/>
    </location>
</feature>
<dbReference type="Proteomes" id="UP000221165">
    <property type="component" value="Unassembled WGS sequence"/>
</dbReference>
<evidence type="ECO:0000256" key="1">
    <source>
        <dbReference type="ARBA" id="ARBA00022741"/>
    </source>
</evidence>
<feature type="compositionally biased region" description="Polar residues" evidence="4">
    <location>
        <begin position="446"/>
        <end position="455"/>
    </location>
</feature>
<dbReference type="Pfam" id="PF00271">
    <property type="entry name" value="Helicase_C"/>
    <property type="match status" value="1"/>
</dbReference>
<feature type="compositionally biased region" description="Low complexity" evidence="4">
    <location>
        <begin position="404"/>
        <end position="421"/>
    </location>
</feature>
<keyword evidence="2" id="KW-0378">Hydrolase</keyword>
<keyword evidence="1" id="KW-0547">Nucleotide-binding</keyword>
<dbReference type="VEuPathDB" id="ToxoDB:CSUI_001071"/>
<feature type="domain" description="Helicase ATP-binding" evidence="5">
    <location>
        <begin position="336"/>
        <end position="587"/>
    </location>
</feature>
<dbReference type="InterPro" id="IPR002464">
    <property type="entry name" value="DNA/RNA_helicase_DEAH_CS"/>
</dbReference>
<dbReference type="SMART" id="SM00847">
    <property type="entry name" value="HA2"/>
    <property type="match status" value="1"/>
</dbReference>
<feature type="region of interest" description="Disordered" evidence="4">
    <location>
        <begin position="19"/>
        <end position="103"/>
    </location>
</feature>
<feature type="domain" description="Helicase C-terminal" evidence="6">
    <location>
        <begin position="718"/>
        <end position="888"/>
    </location>
</feature>
<feature type="compositionally biased region" description="Low complexity" evidence="4">
    <location>
        <begin position="276"/>
        <end position="288"/>
    </location>
</feature>
<dbReference type="SUPFAM" id="SSF52540">
    <property type="entry name" value="P-loop containing nucleoside triphosphate hydrolases"/>
    <property type="match status" value="1"/>
</dbReference>
<evidence type="ECO:0000256" key="4">
    <source>
        <dbReference type="SAM" id="MobiDB-lite"/>
    </source>
</evidence>
<feature type="compositionally biased region" description="Acidic residues" evidence="4">
    <location>
        <begin position="141"/>
        <end position="150"/>
    </location>
</feature>
<gene>
    <name evidence="7" type="ORF">CSUI_001071</name>
</gene>
<feature type="compositionally biased region" description="Polar residues" evidence="4">
    <location>
        <begin position="50"/>
        <end position="60"/>
    </location>
</feature>
<evidence type="ECO:0000259" key="5">
    <source>
        <dbReference type="PROSITE" id="PS51192"/>
    </source>
</evidence>
<accession>A0A2C6LDN6</accession>
<dbReference type="PROSITE" id="PS00690">
    <property type="entry name" value="DEAH_ATP_HELICASE"/>
    <property type="match status" value="1"/>
</dbReference>
<dbReference type="EMBL" id="MIGC01000426">
    <property type="protein sequence ID" value="PHJ25062.1"/>
    <property type="molecule type" value="Genomic_DNA"/>
</dbReference>
<dbReference type="CDD" id="cd18791">
    <property type="entry name" value="SF2_C_RHA"/>
    <property type="match status" value="1"/>
</dbReference>
<dbReference type="Pfam" id="PF07717">
    <property type="entry name" value="OB_NTP_bind"/>
    <property type="match status" value="1"/>
</dbReference>
<dbReference type="InterPro" id="IPR001650">
    <property type="entry name" value="Helicase_C-like"/>
</dbReference>
<keyword evidence="7" id="KW-0347">Helicase</keyword>
<feature type="compositionally biased region" description="Acidic residues" evidence="4">
    <location>
        <begin position="429"/>
        <end position="442"/>
    </location>
</feature>
<dbReference type="GeneID" id="94424488"/>
<dbReference type="PROSITE" id="PS51194">
    <property type="entry name" value="HELICASE_CTER"/>
    <property type="match status" value="1"/>
</dbReference>
<protein>
    <submittedName>
        <fullName evidence="7">Helicase</fullName>
    </submittedName>
</protein>
<dbReference type="GO" id="GO:0071013">
    <property type="term" value="C:catalytic step 2 spliceosome"/>
    <property type="evidence" value="ECO:0007669"/>
    <property type="project" value="TreeGrafter"/>
</dbReference>
<feature type="region of interest" description="Disordered" evidence="4">
    <location>
        <begin position="133"/>
        <end position="329"/>
    </location>
</feature>
<feature type="compositionally biased region" description="Low complexity" evidence="4">
    <location>
        <begin position="378"/>
        <end position="396"/>
    </location>
</feature>
<dbReference type="GO" id="GO:0016787">
    <property type="term" value="F:hydrolase activity"/>
    <property type="evidence" value="ECO:0007669"/>
    <property type="project" value="UniProtKB-KW"/>
</dbReference>
<evidence type="ECO:0000259" key="6">
    <source>
        <dbReference type="PROSITE" id="PS51194"/>
    </source>
</evidence>
<proteinExistence type="predicted"/>
<dbReference type="Gene3D" id="1.20.120.1080">
    <property type="match status" value="1"/>
</dbReference>
<dbReference type="SMART" id="SM00487">
    <property type="entry name" value="DEXDc"/>
    <property type="match status" value="1"/>
</dbReference>
<dbReference type="CDD" id="cd17917">
    <property type="entry name" value="DEXHc_RHA-like"/>
    <property type="match status" value="1"/>
</dbReference>
<dbReference type="GO" id="GO:0000390">
    <property type="term" value="P:spliceosomal complex disassembly"/>
    <property type="evidence" value="ECO:0007669"/>
    <property type="project" value="TreeGrafter"/>
</dbReference>
<feature type="compositionally biased region" description="Low complexity" evidence="4">
    <location>
        <begin position="241"/>
        <end position="263"/>
    </location>
</feature>
<feature type="compositionally biased region" description="Basic and acidic residues" evidence="4">
    <location>
        <begin position="207"/>
        <end position="235"/>
    </location>
</feature>
<feature type="region of interest" description="Disordered" evidence="4">
    <location>
        <begin position="373"/>
        <end position="458"/>
    </location>
</feature>
<dbReference type="InterPro" id="IPR007502">
    <property type="entry name" value="Helicase-assoc_dom"/>
</dbReference>
<dbReference type="OrthoDB" id="10253254at2759"/>
<dbReference type="SMART" id="SM00490">
    <property type="entry name" value="HELICc"/>
    <property type="match status" value="1"/>
</dbReference>
<feature type="compositionally biased region" description="Basic and acidic residues" evidence="4">
    <location>
        <begin position="675"/>
        <end position="692"/>
    </location>
</feature>
<feature type="compositionally biased region" description="Basic and acidic residues" evidence="4">
    <location>
        <begin position="164"/>
        <end position="177"/>
    </location>
</feature>
<dbReference type="RefSeq" id="XP_067926734.1">
    <property type="nucleotide sequence ID" value="XM_068061277.1"/>
</dbReference>
<evidence type="ECO:0000313" key="8">
    <source>
        <dbReference type="Proteomes" id="UP000221165"/>
    </source>
</evidence>
<feature type="region of interest" description="Disordered" evidence="4">
    <location>
        <begin position="669"/>
        <end position="733"/>
    </location>
</feature>
<name>A0A2C6LDN6_9APIC</name>
<dbReference type="GO" id="GO:0004386">
    <property type="term" value="F:helicase activity"/>
    <property type="evidence" value="ECO:0007669"/>
    <property type="project" value="UniProtKB-KW"/>
</dbReference>
<keyword evidence="8" id="KW-1185">Reference proteome</keyword>
<dbReference type="GO" id="GO:0003723">
    <property type="term" value="F:RNA binding"/>
    <property type="evidence" value="ECO:0007669"/>
    <property type="project" value="TreeGrafter"/>
</dbReference>
<dbReference type="InterPro" id="IPR014001">
    <property type="entry name" value="Helicase_ATP-bd"/>
</dbReference>
<dbReference type="PANTHER" id="PTHR18934:SF85">
    <property type="entry name" value="ATP-DEPENDENT RNA HELICASE DHX8"/>
    <property type="match status" value="1"/>
</dbReference>
<feature type="compositionally biased region" description="Basic and acidic residues" evidence="4">
    <location>
        <begin position="78"/>
        <end position="88"/>
    </location>
</feature>
<dbReference type="PANTHER" id="PTHR18934">
    <property type="entry name" value="ATP-DEPENDENT RNA HELICASE"/>
    <property type="match status" value="1"/>
</dbReference>
<dbReference type="InterPro" id="IPR011709">
    <property type="entry name" value="DEAD-box_helicase_OB_fold"/>
</dbReference>
<evidence type="ECO:0000256" key="2">
    <source>
        <dbReference type="ARBA" id="ARBA00022801"/>
    </source>
</evidence>
<reference evidence="7 8" key="1">
    <citation type="journal article" date="2017" name="Int. J. Parasitol.">
        <title>The genome of the protozoan parasite Cystoisospora suis and a reverse vaccinology approach to identify vaccine candidates.</title>
        <authorList>
            <person name="Palmieri N."/>
            <person name="Shrestha A."/>
            <person name="Ruttkowski B."/>
            <person name="Beck T."/>
            <person name="Vogl C."/>
            <person name="Tomley F."/>
            <person name="Blake D.P."/>
            <person name="Joachim A."/>
        </authorList>
    </citation>
    <scope>NUCLEOTIDE SEQUENCE [LARGE SCALE GENOMIC DNA]</scope>
    <source>
        <strain evidence="7 8">Wien I</strain>
    </source>
</reference>
<dbReference type="PROSITE" id="PS51192">
    <property type="entry name" value="HELICASE_ATP_BIND_1"/>
    <property type="match status" value="1"/>
</dbReference>
<dbReference type="GO" id="GO:0005524">
    <property type="term" value="F:ATP binding"/>
    <property type="evidence" value="ECO:0007669"/>
    <property type="project" value="UniProtKB-KW"/>
</dbReference>
<dbReference type="Pfam" id="PF21010">
    <property type="entry name" value="HA2_C"/>
    <property type="match status" value="1"/>
</dbReference>
<feature type="compositionally biased region" description="Basic and acidic residues" evidence="4">
    <location>
        <begin position="291"/>
        <end position="301"/>
    </location>
</feature>
<dbReference type="Gene3D" id="3.40.50.300">
    <property type="entry name" value="P-loop containing nucleotide triphosphate hydrolases"/>
    <property type="match status" value="2"/>
</dbReference>
<evidence type="ECO:0000256" key="3">
    <source>
        <dbReference type="ARBA" id="ARBA00022840"/>
    </source>
</evidence>
<sequence length="1203" mass="136356">MARLLAEYLQQEELNRERDSFLLSKKGQKDFSQRSRPSFSNRLEGGKILNTPSSHLSSGLLQEEEEEKEKKRKKERRAAHVDRIDLSSKKKRKVTASADRESLSLVSSSSLGNYIKQNDLKEKRAFFLERKKGSLLKEHGEEEEEEEDIGEVCSSGSEVYVQHGDQEISGGEREKNNDPLSRCFSTDQSHEEEEGDMKKKKKRQIRRERNDEERIGKKEKTGHECFGPEREDKKYQGNTHVSPPLSSSSSSLTSSSSSRLVSTQHGQDQAHHSNCHHGSPSSSSSASSKKVHNEQEKKKENGNTSSQDTSSSSSFSKEEEKEESPLPVLQYETAIEDAVYIHPVTIIVGETGSGKSTQIPQILLKSPRFANHLKRSSHSSQPTSYSSSSLSSSFSHSPRKNVCPSSLPSSSGCPSSISSSSTVQREQREEEEEEEKEEEEERDSSMQEPQHSSSMFPMRIGVTQPRRVAAISLARRVSHELHEPAVGNLVGYRVRFEEVSSAKTSLMYLTDGMLIREAIRDSLLSRYSILILDEAHERSTKTDVLLGLVKILLKERKDFFRLIIMSATLDVRKFEKFFFPFSIKHLFIPGRLHPIDIFYAPRPEQDYVDAALITILQTHVSHPRGGDILVFLPGQEDIEALHTLLEEKRRLLQHVILCAAKRQRSLTLGAMEGEEERKQEKEEKEHLGDSTQRKSTKKKREKEEDDDEREKTEEEQSSLERRRRRKEEEEGGTEGCMKAVIGLKFGDEILYEKLHELMDFSVSPLYAGLPFDMQKAVFDKPPEGTRKIILATNIAETSVTIPGVRYVVDCGLAKSKQVNHRTGMESLVLQEISQDAAKQRAGRAGREAPGQVYRLYTEETFRDFSPHKIPEIFSCDIDQIYLELKVLGVAAPSSFPFLDAPPKEAFFTAARTLHRLELLDAKGSLTTLGRKVAVLPLKPMLGKLVLDSIALGCTAEILSIVSMLSTESIWKYQEHQQHRDNESTGSPAWRVRQAQRRLVSGQGDHITLLSVYTLWETATDKVRFCREYGLHPNALAHAKKVRSQLEALLLSSSQVGLKEIPSVMKHKREEEEEGEKKKVCFFDDRGLVKVRQCLASACWLHTARLQRDGKTYMTTVERETVKIHPSSILFQMKTPPAPVVSALKFLRDWWDLVLFSWTKWVVYSEYVHTSRPYLRCVTAIEGTWLQKFVPRWFAAITPGGGSG</sequence>
<evidence type="ECO:0000313" key="7">
    <source>
        <dbReference type="EMBL" id="PHJ25062.1"/>
    </source>
</evidence>
<dbReference type="AlphaFoldDB" id="A0A2C6LDN6"/>
<dbReference type="InterPro" id="IPR027417">
    <property type="entry name" value="P-loop_NTPase"/>
</dbReference>
<organism evidence="7 8">
    <name type="scientific">Cystoisospora suis</name>
    <dbReference type="NCBI Taxonomy" id="483139"/>
    <lineage>
        <taxon>Eukaryota</taxon>
        <taxon>Sar</taxon>
        <taxon>Alveolata</taxon>
        <taxon>Apicomplexa</taxon>
        <taxon>Conoidasida</taxon>
        <taxon>Coccidia</taxon>
        <taxon>Eucoccidiorida</taxon>
        <taxon>Eimeriorina</taxon>
        <taxon>Sarcocystidae</taxon>
        <taxon>Cystoisospora</taxon>
    </lineage>
</organism>
<comment type="caution">
    <text evidence="7">The sequence shown here is derived from an EMBL/GenBank/DDBJ whole genome shotgun (WGS) entry which is preliminary data.</text>
</comment>
<keyword evidence="3" id="KW-0067">ATP-binding</keyword>